<keyword evidence="8" id="KW-1185">Reference proteome</keyword>
<feature type="transmembrane region" description="Helical" evidence="6">
    <location>
        <begin position="102"/>
        <end position="126"/>
    </location>
</feature>
<evidence type="ECO:0000256" key="1">
    <source>
        <dbReference type="ARBA" id="ARBA00004141"/>
    </source>
</evidence>
<dbReference type="InterPro" id="IPR000301">
    <property type="entry name" value="Tetraspanin_animals"/>
</dbReference>
<evidence type="ECO:0000313" key="7">
    <source>
        <dbReference type="EMBL" id="CAD5120849.1"/>
    </source>
</evidence>
<dbReference type="OrthoDB" id="9993879at2759"/>
<dbReference type="PIRSF" id="PIRSF002419">
    <property type="entry name" value="Tetraspanin"/>
    <property type="match status" value="1"/>
</dbReference>
<dbReference type="AlphaFoldDB" id="A0A7I8VWW8"/>
<dbReference type="Gene3D" id="1.10.1450.10">
    <property type="entry name" value="Tetraspanin"/>
    <property type="match status" value="1"/>
</dbReference>
<dbReference type="GO" id="GO:0005886">
    <property type="term" value="C:plasma membrane"/>
    <property type="evidence" value="ECO:0007669"/>
    <property type="project" value="TreeGrafter"/>
</dbReference>
<sequence>MMQSQQHFRTVVPRVRGRDDGCCGISFLKAALYVFNCFFWCSGLTVGALGVYTLIMKYDFAYILPNYFYHIITYSLIGICAVIMLVGIFGCWAAMTERRKCLLFYCVCLAIVLFLEVACGAVAYYYDTSIEKQLASFVKETMQKHYFDDEKANSAINKMQQQFRCCGATGYKDWTVLFNQKKNENPNFHNLVPDSCCITVSDSCGSTQHPSNIYHLGCVTELGRYVRDHLLIIIGIGLGVSLLQLVGLVVASLLAKKLKKLQVNGHTNSFKNQPNEWMMH</sequence>
<keyword evidence="4 6" id="KW-1133">Transmembrane helix</keyword>
<evidence type="ECO:0000313" key="8">
    <source>
        <dbReference type="Proteomes" id="UP000549394"/>
    </source>
</evidence>
<reference evidence="7 8" key="1">
    <citation type="submission" date="2020-08" db="EMBL/GenBank/DDBJ databases">
        <authorList>
            <person name="Hejnol A."/>
        </authorList>
    </citation>
    <scope>NUCLEOTIDE SEQUENCE [LARGE SCALE GENOMIC DNA]</scope>
</reference>
<evidence type="ECO:0000256" key="6">
    <source>
        <dbReference type="RuleBase" id="RU361218"/>
    </source>
</evidence>
<comment type="subcellular location">
    <subcellularLocation>
        <location evidence="1 6">Membrane</location>
        <topology evidence="1 6">Multi-pass membrane protein</topology>
    </subcellularLocation>
</comment>
<dbReference type="SUPFAM" id="SSF48652">
    <property type="entry name" value="Tetraspanin"/>
    <property type="match status" value="1"/>
</dbReference>
<dbReference type="PANTHER" id="PTHR19282">
    <property type="entry name" value="TETRASPANIN"/>
    <property type="match status" value="1"/>
</dbReference>
<evidence type="ECO:0000256" key="5">
    <source>
        <dbReference type="ARBA" id="ARBA00023136"/>
    </source>
</evidence>
<dbReference type="Proteomes" id="UP000549394">
    <property type="component" value="Unassembled WGS sequence"/>
</dbReference>
<gene>
    <name evidence="7" type="ORF">DGYR_LOCUS8873</name>
</gene>
<keyword evidence="5 6" id="KW-0472">Membrane</keyword>
<proteinExistence type="inferred from homology"/>
<name>A0A7I8VWW8_9ANNE</name>
<comment type="caution">
    <text evidence="7">The sequence shown here is derived from an EMBL/GenBank/DDBJ whole genome shotgun (WGS) entry which is preliminary data.</text>
</comment>
<feature type="transmembrane region" description="Helical" evidence="6">
    <location>
        <begin position="230"/>
        <end position="255"/>
    </location>
</feature>
<feature type="transmembrane region" description="Helical" evidence="6">
    <location>
        <begin position="33"/>
        <end position="55"/>
    </location>
</feature>
<keyword evidence="3 6" id="KW-0812">Transmembrane</keyword>
<dbReference type="Pfam" id="PF00335">
    <property type="entry name" value="Tetraspanin"/>
    <property type="match status" value="1"/>
</dbReference>
<dbReference type="PANTHER" id="PTHR19282:SF544">
    <property type="entry name" value="TETRASPANIN"/>
    <property type="match status" value="1"/>
</dbReference>
<dbReference type="EMBL" id="CAJFCJ010000013">
    <property type="protein sequence ID" value="CAD5120849.1"/>
    <property type="molecule type" value="Genomic_DNA"/>
</dbReference>
<organism evidence="7 8">
    <name type="scientific">Dimorphilus gyrociliatus</name>
    <dbReference type="NCBI Taxonomy" id="2664684"/>
    <lineage>
        <taxon>Eukaryota</taxon>
        <taxon>Metazoa</taxon>
        <taxon>Spiralia</taxon>
        <taxon>Lophotrochozoa</taxon>
        <taxon>Annelida</taxon>
        <taxon>Polychaeta</taxon>
        <taxon>Polychaeta incertae sedis</taxon>
        <taxon>Dinophilidae</taxon>
        <taxon>Dimorphilus</taxon>
    </lineage>
</organism>
<dbReference type="InterPro" id="IPR008952">
    <property type="entry name" value="Tetraspanin_EC2_sf"/>
</dbReference>
<evidence type="ECO:0000256" key="3">
    <source>
        <dbReference type="ARBA" id="ARBA00022692"/>
    </source>
</evidence>
<accession>A0A7I8VWW8</accession>
<evidence type="ECO:0000256" key="2">
    <source>
        <dbReference type="ARBA" id="ARBA00006840"/>
    </source>
</evidence>
<dbReference type="InterPro" id="IPR018499">
    <property type="entry name" value="Tetraspanin/Peripherin"/>
</dbReference>
<comment type="similarity">
    <text evidence="2 6">Belongs to the tetraspanin (TM4SF) family.</text>
</comment>
<dbReference type="PRINTS" id="PR00259">
    <property type="entry name" value="TMFOUR"/>
</dbReference>
<feature type="transmembrane region" description="Helical" evidence="6">
    <location>
        <begin position="67"/>
        <end position="95"/>
    </location>
</feature>
<protein>
    <recommendedName>
        <fullName evidence="6">Tetraspanin</fullName>
    </recommendedName>
</protein>
<evidence type="ECO:0000256" key="4">
    <source>
        <dbReference type="ARBA" id="ARBA00022989"/>
    </source>
</evidence>